<reference evidence="1 2" key="1">
    <citation type="submission" date="2016-10" db="EMBL/GenBank/DDBJ databases">
        <authorList>
            <person name="Varghese N."/>
            <person name="Submissions S."/>
        </authorList>
    </citation>
    <scope>NUCLEOTIDE SEQUENCE [LARGE SCALE GENOMIC DNA]</scope>
    <source>
        <strain evidence="1 2">DSM 16525</strain>
    </source>
</reference>
<accession>A0ABY1CT82</accession>
<sequence>MHTYDSDSPIFGKVINHIIKHLFFKNSAILSPFVGTTKDKCEVVTIYFANASNEPNHMLRLESAKLGANAAACNPSK</sequence>
<comment type="caution">
    <text evidence="1">The sequence shown here is derived from an EMBL/GenBank/DDBJ whole genome shotgun (WGS) entry which is preliminary data.</text>
</comment>
<organism evidence="1 2">
    <name type="scientific">Myxococcus fulvus</name>
    <dbReference type="NCBI Taxonomy" id="33"/>
    <lineage>
        <taxon>Bacteria</taxon>
        <taxon>Pseudomonadati</taxon>
        <taxon>Myxococcota</taxon>
        <taxon>Myxococcia</taxon>
        <taxon>Myxococcales</taxon>
        <taxon>Cystobacterineae</taxon>
        <taxon>Myxococcaceae</taxon>
        <taxon>Myxococcus</taxon>
    </lineage>
</organism>
<evidence type="ECO:0000313" key="2">
    <source>
        <dbReference type="Proteomes" id="UP000183760"/>
    </source>
</evidence>
<proteinExistence type="predicted"/>
<dbReference type="Proteomes" id="UP000183760">
    <property type="component" value="Unassembled WGS sequence"/>
</dbReference>
<evidence type="ECO:0000313" key="1">
    <source>
        <dbReference type="EMBL" id="SEU35801.1"/>
    </source>
</evidence>
<keyword evidence="2" id="KW-1185">Reference proteome</keyword>
<name>A0ABY1CT82_MYXFU</name>
<protein>
    <submittedName>
        <fullName evidence="1">Uncharacterized protein</fullName>
    </submittedName>
</protein>
<dbReference type="EMBL" id="FOIB01000011">
    <property type="protein sequence ID" value="SEU35801.1"/>
    <property type="molecule type" value="Genomic_DNA"/>
</dbReference>
<gene>
    <name evidence="1" type="ORF">SAMN05443572_11112</name>
</gene>